<feature type="signal peptide" evidence="2">
    <location>
        <begin position="1"/>
        <end position="18"/>
    </location>
</feature>
<dbReference type="AlphaFoldDB" id="A0A0D3JJ11"/>
<dbReference type="EnsemblProtists" id="EOD23496">
    <property type="protein sequence ID" value="EOD23496"/>
    <property type="gene ID" value="EMIHUDRAFT_458003"/>
</dbReference>
<dbReference type="Proteomes" id="UP000013827">
    <property type="component" value="Unassembled WGS sequence"/>
</dbReference>
<keyword evidence="2" id="KW-0732">Signal</keyword>
<evidence type="ECO:0000256" key="1">
    <source>
        <dbReference type="SAM" id="MobiDB-lite"/>
    </source>
</evidence>
<reference evidence="4" key="1">
    <citation type="journal article" date="2013" name="Nature">
        <title>Pan genome of the phytoplankton Emiliania underpins its global distribution.</title>
        <authorList>
            <person name="Read B.A."/>
            <person name="Kegel J."/>
            <person name="Klute M.J."/>
            <person name="Kuo A."/>
            <person name="Lefebvre S.C."/>
            <person name="Maumus F."/>
            <person name="Mayer C."/>
            <person name="Miller J."/>
            <person name="Monier A."/>
            <person name="Salamov A."/>
            <person name="Young J."/>
            <person name="Aguilar M."/>
            <person name="Claverie J.M."/>
            <person name="Frickenhaus S."/>
            <person name="Gonzalez K."/>
            <person name="Herman E.K."/>
            <person name="Lin Y.C."/>
            <person name="Napier J."/>
            <person name="Ogata H."/>
            <person name="Sarno A.F."/>
            <person name="Shmutz J."/>
            <person name="Schroeder D."/>
            <person name="de Vargas C."/>
            <person name="Verret F."/>
            <person name="von Dassow P."/>
            <person name="Valentin K."/>
            <person name="Van de Peer Y."/>
            <person name="Wheeler G."/>
            <person name="Dacks J.B."/>
            <person name="Delwiche C.F."/>
            <person name="Dyhrman S.T."/>
            <person name="Glockner G."/>
            <person name="John U."/>
            <person name="Richards T."/>
            <person name="Worden A.Z."/>
            <person name="Zhang X."/>
            <person name="Grigoriev I.V."/>
            <person name="Allen A.E."/>
            <person name="Bidle K."/>
            <person name="Borodovsky M."/>
            <person name="Bowler C."/>
            <person name="Brownlee C."/>
            <person name="Cock J.M."/>
            <person name="Elias M."/>
            <person name="Gladyshev V.N."/>
            <person name="Groth M."/>
            <person name="Guda C."/>
            <person name="Hadaegh A."/>
            <person name="Iglesias-Rodriguez M.D."/>
            <person name="Jenkins J."/>
            <person name="Jones B.M."/>
            <person name="Lawson T."/>
            <person name="Leese F."/>
            <person name="Lindquist E."/>
            <person name="Lobanov A."/>
            <person name="Lomsadze A."/>
            <person name="Malik S.B."/>
            <person name="Marsh M.E."/>
            <person name="Mackinder L."/>
            <person name="Mock T."/>
            <person name="Mueller-Roeber B."/>
            <person name="Pagarete A."/>
            <person name="Parker M."/>
            <person name="Probert I."/>
            <person name="Quesneville H."/>
            <person name="Raines C."/>
            <person name="Rensing S.A."/>
            <person name="Riano-Pachon D.M."/>
            <person name="Richier S."/>
            <person name="Rokitta S."/>
            <person name="Shiraiwa Y."/>
            <person name="Soanes D.M."/>
            <person name="van der Giezen M."/>
            <person name="Wahlund T.M."/>
            <person name="Williams B."/>
            <person name="Wilson W."/>
            <person name="Wolfe G."/>
            <person name="Wurch L.L."/>
        </authorList>
    </citation>
    <scope>NUCLEOTIDE SEQUENCE</scope>
</reference>
<keyword evidence="4" id="KW-1185">Reference proteome</keyword>
<dbReference type="KEGG" id="ehx:EMIHUDRAFT_458003"/>
<accession>A0A0D3JJ11</accession>
<sequence length="173" mass="17323">MRLRLLLLIAAAVAPAASLSLHTAAFLLPRAAVASPSLRTVSLRPAATRTARARPPSATAEPLAAAAALSAADSASVLVGADMFGKTFLAGISIAAATLVTTIFAIDDLEMSTAVDAEVSDFFGSNLNPESAPPAETACERFSTKERAPPGGGSAGGPAERSDAPSAPAEKLP</sequence>
<feature type="region of interest" description="Disordered" evidence="1">
    <location>
        <begin position="126"/>
        <end position="173"/>
    </location>
</feature>
<name>A0A0D3JJ11_EMIH1</name>
<dbReference type="PaxDb" id="2903-EOD23496"/>
<protein>
    <submittedName>
        <fullName evidence="3">Uncharacterized protein</fullName>
    </submittedName>
</protein>
<evidence type="ECO:0000313" key="3">
    <source>
        <dbReference type="EnsemblProtists" id="EOD23496"/>
    </source>
</evidence>
<feature type="compositionally biased region" description="Basic and acidic residues" evidence="1">
    <location>
        <begin position="138"/>
        <end position="148"/>
    </location>
</feature>
<organism evidence="3 4">
    <name type="scientific">Emiliania huxleyi (strain CCMP1516)</name>
    <dbReference type="NCBI Taxonomy" id="280463"/>
    <lineage>
        <taxon>Eukaryota</taxon>
        <taxon>Haptista</taxon>
        <taxon>Haptophyta</taxon>
        <taxon>Prymnesiophyceae</taxon>
        <taxon>Isochrysidales</taxon>
        <taxon>Noelaerhabdaceae</taxon>
        <taxon>Emiliania</taxon>
    </lineage>
</organism>
<evidence type="ECO:0000256" key="2">
    <source>
        <dbReference type="SAM" id="SignalP"/>
    </source>
</evidence>
<dbReference type="RefSeq" id="XP_005775925.1">
    <property type="nucleotide sequence ID" value="XM_005775868.1"/>
</dbReference>
<dbReference type="HOGENOM" id="CLU_1550408_0_0_1"/>
<reference evidence="3" key="2">
    <citation type="submission" date="2024-10" db="UniProtKB">
        <authorList>
            <consortium name="EnsemblProtists"/>
        </authorList>
    </citation>
    <scope>IDENTIFICATION</scope>
</reference>
<evidence type="ECO:0000313" key="4">
    <source>
        <dbReference type="Proteomes" id="UP000013827"/>
    </source>
</evidence>
<feature type="chain" id="PRO_5044257189" evidence="2">
    <location>
        <begin position="19"/>
        <end position="173"/>
    </location>
</feature>
<proteinExistence type="predicted"/>
<dbReference type="GeneID" id="17269043"/>